<dbReference type="Gene3D" id="1.25.40.10">
    <property type="entry name" value="Tetratricopeptide repeat domain"/>
    <property type="match status" value="1"/>
</dbReference>
<organism evidence="5 6">
    <name type="scientific">Phialemonium atrogriseum</name>
    <dbReference type="NCBI Taxonomy" id="1093897"/>
    <lineage>
        <taxon>Eukaryota</taxon>
        <taxon>Fungi</taxon>
        <taxon>Dikarya</taxon>
        <taxon>Ascomycota</taxon>
        <taxon>Pezizomycotina</taxon>
        <taxon>Sordariomycetes</taxon>
        <taxon>Sordariomycetidae</taxon>
        <taxon>Cephalothecales</taxon>
        <taxon>Cephalothecaceae</taxon>
        <taxon>Phialemonium</taxon>
    </lineage>
</organism>
<dbReference type="SUPFAM" id="SSF48452">
    <property type="entry name" value="TPR-like"/>
    <property type="match status" value="1"/>
</dbReference>
<keyword evidence="3" id="KW-0539">Nucleus</keyword>
<dbReference type="Pfam" id="PF08424">
    <property type="entry name" value="NRDE-2"/>
    <property type="match status" value="1"/>
</dbReference>
<comment type="subcellular location">
    <subcellularLocation>
        <location evidence="1">Nucleus</location>
    </subcellularLocation>
</comment>
<comment type="caution">
    <text evidence="5">The sequence shown here is derived from an EMBL/GenBank/DDBJ whole genome shotgun (WGS) entry which is preliminary data.</text>
</comment>
<name>A0AAJ0C4P1_9PEZI</name>
<dbReference type="GeneID" id="85307290"/>
<protein>
    <submittedName>
        <fullName evidence="5">DUF1740-domain-containing protein</fullName>
    </submittedName>
</protein>
<feature type="compositionally biased region" description="Basic and acidic residues" evidence="4">
    <location>
        <begin position="20"/>
        <end position="56"/>
    </location>
</feature>
<dbReference type="AlphaFoldDB" id="A0AAJ0C4P1"/>
<feature type="compositionally biased region" description="Basic and acidic residues" evidence="4">
    <location>
        <begin position="76"/>
        <end position="91"/>
    </location>
</feature>
<evidence type="ECO:0000313" key="5">
    <source>
        <dbReference type="EMBL" id="KAK1768649.1"/>
    </source>
</evidence>
<feature type="compositionally biased region" description="Acidic residues" evidence="4">
    <location>
        <begin position="202"/>
        <end position="212"/>
    </location>
</feature>
<dbReference type="GO" id="GO:1902369">
    <property type="term" value="P:negative regulation of RNA catabolic process"/>
    <property type="evidence" value="ECO:0007669"/>
    <property type="project" value="TreeGrafter"/>
</dbReference>
<feature type="region of interest" description="Disordered" evidence="4">
    <location>
        <begin position="1"/>
        <end position="91"/>
    </location>
</feature>
<dbReference type="InterPro" id="IPR011990">
    <property type="entry name" value="TPR-like_helical_dom_sf"/>
</dbReference>
<proteinExistence type="inferred from homology"/>
<evidence type="ECO:0000313" key="6">
    <source>
        <dbReference type="Proteomes" id="UP001244011"/>
    </source>
</evidence>
<sequence>MSSRDEKRRTVPKFGSFKPRAPDKSESEASPELSHRVTEKQPRDSERPREKSSGRERSRHRSRLEPDPGRILSAERAPKERSRPEAAAKNEIFTIDKRGDPLILRYGSNDRSRVPPYYRYGSGKLLGSTGLLHIHREGAREEFSIRGYREGTSAFRDKNVLLAKAAKTRPRRFKRLIDQPLPPGTEDFIALGPSKKRKRGEEEPESSSDEEGPTYRLIEGPAKAHEDSDSDFETDSDASDCGREVYYITPAKKKSIELSRNVKDRPDDVNAWLELIHLQDELFRENEDDDHIRTKDEIKGLANLKLSMFEKALSNARTSTDREGLLAGLMREGSKVWSPQEVAKRWVGATDHHPMSYRLWRARMDFELSNLATFSYENIRQLFIDRLLFLAETLDKAPDKGKADDVADQAVYVFLRLTRFLHDSGFVDLAVGAWQGMLELHFARPTLDEDSRSAAMSSLAEFWDSEAPRIGEVGAEGWRKFVEGGDSLAEPPEAKLHDAQARPHTRNVYKAWAAAERQRGLEARMPARIADEGNEGDPYRVVMFTDIDPFLLFFPSSLLPHIRDQLLDAYLLFCGLPPAFMSGDILKSALNDSFVYGGSLDLRRDLNRGSERVDVLEESHRRSPRFRQDGSHMAISSDVLFSGPNWFSYLRSWRELYDEQDESVERSSVLNTLRQLVRVFGMEELGEYCLAMQWLEEPLGAKKAAKAMLKQYPSSTRLYNAYALIEWGNGNLDVAQKVLASVTGQGLVRPPAASLFSVEDGINILIKSPGSASQLLWNTWAWIELEAREQQSAVARLCSSIDGRGLSLPISPSLVLKARSHFSGRQDYSLSAGAFEDALGFAISLTLLDYLSSSGGDEPASEGQGNISAAMLRIQAFSDELSSRGLMRSSVQERFLQSAARLIYFHASHGPFRPVFVREQLQRFVTLFPRNTIFLSLFSWAESSLRIDDPVRAILQQVVLAEPYDCVGSRVFGIRHELQFGNVHSARAAFESSVGSEACRGNARLWICYTRFCRCRKELRSRAKEVFYRAITHCPGSKELYMEAFTTLIRDMDSSELKSVFRAITAKGLRVHVDLDEFMQM</sequence>
<dbReference type="PANTHER" id="PTHR13471:SF0">
    <property type="entry name" value="NUCLEAR EXOSOME REGULATOR NRDE2"/>
    <property type="match status" value="1"/>
</dbReference>
<dbReference type="RefSeq" id="XP_060284862.1">
    <property type="nucleotide sequence ID" value="XM_060424103.1"/>
</dbReference>
<evidence type="ECO:0000256" key="1">
    <source>
        <dbReference type="ARBA" id="ARBA00004123"/>
    </source>
</evidence>
<evidence type="ECO:0000256" key="2">
    <source>
        <dbReference type="ARBA" id="ARBA00009265"/>
    </source>
</evidence>
<dbReference type="GO" id="GO:0031048">
    <property type="term" value="P:regulatory ncRNA-mediated heterochromatin formation"/>
    <property type="evidence" value="ECO:0007669"/>
    <property type="project" value="TreeGrafter"/>
</dbReference>
<accession>A0AAJ0C4P1</accession>
<evidence type="ECO:0000256" key="4">
    <source>
        <dbReference type="SAM" id="MobiDB-lite"/>
    </source>
</evidence>
<feature type="region of interest" description="Disordered" evidence="4">
    <location>
        <begin position="177"/>
        <end position="215"/>
    </location>
</feature>
<dbReference type="InterPro" id="IPR013633">
    <property type="entry name" value="NRDE-2"/>
</dbReference>
<dbReference type="EMBL" id="MU839005">
    <property type="protein sequence ID" value="KAK1768649.1"/>
    <property type="molecule type" value="Genomic_DNA"/>
</dbReference>
<dbReference type="Proteomes" id="UP001244011">
    <property type="component" value="Unassembled WGS sequence"/>
</dbReference>
<reference evidence="5" key="1">
    <citation type="submission" date="2023-06" db="EMBL/GenBank/DDBJ databases">
        <title>Genome-scale phylogeny and comparative genomics of the fungal order Sordariales.</title>
        <authorList>
            <consortium name="Lawrence Berkeley National Laboratory"/>
            <person name="Hensen N."/>
            <person name="Bonometti L."/>
            <person name="Westerberg I."/>
            <person name="Brannstrom I.O."/>
            <person name="Guillou S."/>
            <person name="Cros-Aarteil S."/>
            <person name="Calhoun S."/>
            <person name="Haridas S."/>
            <person name="Kuo A."/>
            <person name="Mondo S."/>
            <person name="Pangilinan J."/>
            <person name="Riley R."/>
            <person name="Labutti K."/>
            <person name="Andreopoulos B."/>
            <person name="Lipzen A."/>
            <person name="Chen C."/>
            <person name="Yanf M."/>
            <person name="Daum C."/>
            <person name="Ng V."/>
            <person name="Clum A."/>
            <person name="Steindorff A."/>
            <person name="Ohm R."/>
            <person name="Martin F."/>
            <person name="Silar P."/>
            <person name="Natvig D."/>
            <person name="Lalanne C."/>
            <person name="Gautier V."/>
            <person name="Ament-Velasquez S.L."/>
            <person name="Kruys A."/>
            <person name="Hutchinson M.I."/>
            <person name="Powell A.J."/>
            <person name="Barry K."/>
            <person name="Miller A.N."/>
            <person name="Grigoriev I.V."/>
            <person name="Debuchy R."/>
            <person name="Gladieux P."/>
            <person name="Thoren M.H."/>
            <person name="Johannesson H."/>
        </authorList>
    </citation>
    <scope>NUCLEOTIDE SEQUENCE</scope>
    <source>
        <strain evidence="5">8032-3</strain>
    </source>
</reference>
<gene>
    <name evidence="5" type="ORF">QBC33DRAFT_386024</name>
</gene>
<comment type="similarity">
    <text evidence="2">Belongs to the NRDE2 family.</text>
</comment>
<dbReference type="GO" id="GO:0071013">
    <property type="term" value="C:catalytic step 2 spliceosome"/>
    <property type="evidence" value="ECO:0007669"/>
    <property type="project" value="TreeGrafter"/>
</dbReference>
<evidence type="ECO:0000256" key="3">
    <source>
        <dbReference type="ARBA" id="ARBA00023242"/>
    </source>
</evidence>
<keyword evidence="6" id="KW-1185">Reference proteome</keyword>
<dbReference type="PANTHER" id="PTHR13471">
    <property type="entry name" value="TETRATRICOPEPTIDE-LIKE HELICAL"/>
    <property type="match status" value="1"/>
</dbReference>